<dbReference type="EMBL" id="CANTFM010000399">
    <property type="protein sequence ID" value="CAI5721150.1"/>
    <property type="molecule type" value="Genomic_DNA"/>
</dbReference>
<gene>
    <name evidence="2" type="ORF">PDE001_LOCUS2399</name>
</gene>
<feature type="region of interest" description="Disordered" evidence="1">
    <location>
        <begin position="187"/>
        <end position="212"/>
    </location>
</feature>
<proteinExistence type="predicted"/>
<evidence type="ECO:0000313" key="2">
    <source>
        <dbReference type="EMBL" id="CAI5721150.1"/>
    </source>
</evidence>
<evidence type="ECO:0000313" key="3">
    <source>
        <dbReference type="Proteomes" id="UP001162029"/>
    </source>
</evidence>
<sequence length="1495" mass="170515">MEDADFVADSDEDEHEMLDAQDLAEDRRTRQRIKIDAAFESMHEQEQTITLQRSLTFKEQKKAEDKTVGEQLEVEGTREEQKSEMEAEERVLDVGTLVDVDSRTWPGINKLGGAGRIARVNREEPQGGDRNEVFYDVRYVLGGFERHIESKWVHSSELLNKQSNREKVGRDYYHDDFINKPHREAAERCEQQDQNEAEENRHKVSESDDDMFVLEKNERLSRPFIDTLKLMGRFDGPQSPLLKQTTRRRNRISDSSDEESSDNGVNKNASSDRSELAQRADTGPNKSFVRGRSAHVSRDKKPQRKKQKAKCRRYVGGYEKSGEDADAMFIQPEGDPAELPEDVIRETGLKLASTKKELMGQLEEIFAQQQKNMANFHDEQNMVNQQLKNLAEMSSADLCDLYTKICELRTFVTKTLVNAGEDAMNKIIDSLHVKRGKPPGALEHLECNIDVWQINLNECSSWLKSVESAVENAFARRGEETPQEDEAHAACLSDSGESNYYMDEYDATTLSSETTKVSDLRPGYHELDFSYDYEQPRDENNASKQLGGRSECASKAKVRALKPPPTTAAYCRKHVVRNTTLDDYFPRQGFSNGLTLNIRLIGRQEKILSSDPRWNWLKMARKNLQRIGKTTFPLPIRFFDGVESAHTIQEKRSTNVSSRSDSKSVQMQLMRLRDKRFRAQPSQHRSRESFLAPRNSGSASQYVYPAGISFDNVNPAQSLRAAESINPTIRPDCSKQLPIDWETVFEVVSGSPIASTYRQNVAPISRQVQVMLPAFGYEISGPLTPHHLLFDEENTFEDCDSMYDVVKRRVARLRQLVNDLRLRESSFMDSLSRRGMEVGQEEGRAAALEWVLLVSLEEAYHTAIASFAAQLLEALDAASPIAMANHIQAILYEIAALIRQLPDCDSLFTGCKAYFFFFEVASTDAATTPFLTAISRTYWYCLKLLVAIQSRCSRLIGAHATIKKEIEHIFLTTLPVNRVTLAVVLFLFDLYIYLPSSHCLEDRGRDQPLSGQLPALSLWMFVRSCCTSSIGLDQPQQESLATKEKHVWALLQAGYRQHYFDELAWCFVRGESCGGYLRDYAPKTTDRGTIENCNEVLKSQLLALEVTWNLLAVLTRIYADDHGNEHEEAVCDAKWAVVKDLLHPGKQDFLPFEVSDRQWASLQLSYRQLADVYKQHVLQRIVQFSKLWLPCKEVIEIIVRQLWDNDVLHDPDNIGELPQLLKQFITRCKELGNSRLSLATFAGEASFDNPDSTTMLCKIVWLQLLKLEKRVHRSRFRRSVLSAIPDIPNNHDNSTSSIDARFVSAQQIVLKKKSGTDWSWGTQQQTSASIQPADQPMAVSQRAPTSAEVEKERISTAVLLTFAIVGVCLECGDEQQFPTQRSDKDIRYMEREVDFYCKEILRRISRKPQCEVLASQALYTLGVLLLEKNSSEFPAVFWGLNDRLEYSIKNLHANSCIFPKQSAENKVDAIKARDMDRRRRRFQSKFDETHDSSLD</sequence>
<feature type="region of interest" description="Disordered" evidence="1">
    <location>
        <begin position="1"/>
        <end position="25"/>
    </location>
</feature>
<feature type="region of interest" description="Disordered" evidence="1">
    <location>
        <begin position="231"/>
        <end position="312"/>
    </location>
</feature>
<feature type="region of interest" description="Disordered" evidence="1">
    <location>
        <begin position="677"/>
        <end position="696"/>
    </location>
</feature>
<protein>
    <submittedName>
        <fullName evidence="2">Uncharacterized protein</fullName>
    </submittedName>
</protein>
<dbReference type="Proteomes" id="UP001162029">
    <property type="component" value="Unassembled WGS sequence"/>
</dbReference>
<feature type="compositionally biased region" description="Basic residues" evidence="1">
    <location>
        <begin position="301"/>
        <end position="312"/>
    </location>
</feature>
<organism evidence="2 3">
    <name type="scientific">Peronospora destructor</name>
    <dbReference type="NCBI Taxonomy" id="86335"/>
    <lineage>
        <taxon>Eukaryota</taxon>
        <taxon>Sar</taxon>
        <taxon>Stramenopiles</taxon>
        <taxon>Oomycota</taxon>
        <taxon>Peronosporomycetes</taxon>
        <taxon>Peronosporales</taxon>
        <taxon>Peronosporaceae</taxon>
        <taxon>Peronospora</taxon>
    </lineage>
</organism>
<comment type="caution">
    <text evidence="2">The sequence shown here is derived from an EMBL/GenBank/DDBJ whole genome shotgun (WGS) entry which is preliminary data.</text>
</comment>
<feature type="compositionally biased region" description="Acidic residues" evidence="1">
    <location>
        <begin position="1"/>
        <end position="16"/>
    </location>
</feature>
<name>A0AAV0TFK8_9STRA</name>
<accession>A0AAV0TFK8</accession>
<evidence type="ECO:0000256" key="1">
    <source>
        <dbReference type="SAM" id="MobiDB-lite"/>
    </source>
</evidence>
<feature type="compositionally biased region" description="Basic and acidic residues" evidence="1">
    <location>
        <begin position="75"/>
        <end position="86"/>
    </location>
</feature>
<feature type="region of interest" description="Disordered" evidence="1">
    <location>
        <begin position="60"/>
        <end position="86"/>
    </location>
</feature>
<keyword evidence="3" id="KW-1185">Reference proteome</keyword>
<reference evidence="2" key="1">
    <citation type="submission" date="2022-12" db="EMBL/GenBank/DDBJ databases">
        <authorList>
            <person name="Webb A."/>
        </authorList>
    </citation>
    <scope>NUCLEOTIDE SEQUENCE</scope>
    <source>
        <strain evidence="2">Pd1</strain>
    </source>
</reference>